<proteinExistence type="predicted"/>
<accession>A0A3L6MWF3</accession>
<sequence>MALIAALNRISHNVWIELILLFKLLPEVSFPAISKISKVPVIILSIRFCET</sequence>
<name>A0A3L6MWF3_FUSOX</name>
<evidence type="ECO:0000313" key="1">
    <source>
        <dbReference type="EMBL" id="RKK08406.1"/>
    </source>
</evidence>
<dbReference type="AlphaFoldDB" id="A0A3L6MWF3"/>
<organism evidence="1 2">
    <name type="scientific">Fusarium oxysporum f. sp. cepae</name>
    <dbReference type="NCBI Taxonomy" id="396571"/>
    <lineage>
        <taxon>Eukaryota</taxon>
        <taxon>Fungi</taxon>
        <taxon>Dikarya</taxon>
        <taxon>Ascomycota</taxon>
        <taxon>Pezizomycotina</taxon>
        <taxon>Sordariomycetes</taxon>
        <taxon>Hypocreomycetidae</taxon>
        <taxon>Hypocreales</taxon>
        <taxon>Nectriaceae</taxon>
        <taxon>Fusarium</taxon>
        <taxon>Fusarium oxysporum species complex</taxon>
    </lineage>
</organism>
<dbReference type="EMBL" id="MRCU01000014">
    <property type="protein sequence ID" value="RKK08406.1"/>
    <property type="molecule type" value="Genomic_DNA"/>
</dbReference>
<reference evidence="1 2" key="1">
    <citation type="journal article" date="2018" name="Sci. Rep.">
        <title>Characterisation of pathogen-specific regions and novel effector candidates in Fusarium oxysporum f. sp. cepae.</title>
        <authorList>
            <person name="Armitage A.D."/>
            <person name="Taylor A."/>
            <person name="Sobczyk M.K."/>
            <person name="Baxter L."/>
            <person name="Greenfield B.P."/>
            <person name="Bates H.J."/>
            <person name="Wilson F."/>
            <person name="Jackson A.C."/>
            <person name="Ott S."/>
            <person name="Harrison R.J."/>
            <person name="Clarkson J.P."/>
        </authorList>
    </citation>
    <scope>NUCLEOTIDE SEQUENCE [LARGE SCALE GENOMIC DNA]</scope>
    <source>
        <strain evidence="1 2">FoC_Fus2</strain>
    </source>
</reference>
<protein>
    <submittedName>
        <fullName evidence="1">Uncharacterized protein</fullName>
    </submittedName>
</protein>
<comment type="caution">
    <text evidence="1">The sequence shown here is derived from an EMBL/GenBank/DDBJ whole genome shotgun (WGS) entry which is preliminary data.</text>
</comment>
<dbReference type="Proteomes" id="UP000270866">
    <property type="component" value="Unassembled WGS sequence"/>
</dbReference>
<evidence type="ECO:0000313" key="2">
    <source>
        <dbReference type="Proteomes" id="UP000270866"/>
    </source>
</evidence>
<gene>
    <name evidence="1" type="ORF">BFJ65_g17068</name>
</gene>